<proteinExistence type="predicted"/>
<dbReference type="RefSeq" id="WP_242284323.1">
    <property type="nucleotide sequence ID" value="NZ_JAKKSL010000001.1"/>
</dbReference>
<keyword evidence="2" id="KW-1185">Reference proteome</keyword>
<gene>
    <name evidence="1" type="ORF">L3081_06585</name>
</gene>
<organism evidence="1 2">
    <name type="scientific">Colwellia maritima</name>
    <dbReference type="NCBI Taxonomy" id="2912588"/>
    <lineage>
        <taxon>Bacteria</taxon>
        <taxon>Pseudomonadati</taxon>
        <taxon>Pseudomonadota</taxon>
        <taxon>Gammaproteobacteria</taxon>
        <taxon>Alteromonadales</taxon>
        <taxon>Colwelliaceae</taxon>
        <taxon>Colwellia</taxon>
    </lineage>
</organism>
<dbReference type="PANTHER" id="PTHR17985:SF8">
    <property type="entry name" value="TRANSPORT AND GOLGI ORGANIZATION PROTEIN 2 HOMOLOG"/>
    <property type="match status" value="1"/>
</dbReference>
<reference evidence="1" key="1">
    <citation type="submission" date="2022-01" db="EMBL/GenBank/DDBJ databases">
        <title>Colwellia maritima, isolated from seawater.</title>
        <authorList>
            <person name="Kristyanto S."/>
            <person name="Jung J."/>
            <person name="Jeon C.O."/>
        </authorList>
    </citation>
    <scope>NUCLEOTIDE SEQUENCE</scope>
    <source>
        <strain evidence="1">MSW7</strain>
    </source>
</reference>
<dbReference type="PANTHER" id="PTHR17985">
    <property type="entry name" value="SER/THR-RICH PROTEIN T10 IN DGCR REGION"/>
    <property type="match status" value="1"/>
</dbReference>
<dbReference type="EMBL" id="JAKKSL010000001">
    <property type="protein sequence ID" value="MCI2283124.1"/>
    <property type="molecule type" value="Genomic_DNA"/>
</dbReference>
<dbReference type="InterPro" id="IPR008551">
    <property type="entry name" value="TANGO2"/>
</dbReference>
<evidence type="ECO:0000313" key="1">
    <source>
        <dbReference type="EMBL" id="MCI2283124.1"/>
    </source>
</evidence>
<sequence length="262" mass="29595">MCILFFAINQHPKYPVVICANRDEFHQRPTQMMHWWPELEDQSRLLAGKDLQAGGTWLGLNQLGRFGALTNFRQPQLLDKNKKSRGDIVLQALVKTDQKISAQLNESAHLYNGFNIVFGQLNKLICFDSVSQKTQVLTTGFHSLCNGALDDIWPKMALGQQQLTDTIKLSANAENPLPINDLFAIMQNNQQAPVETLPNTGLSLDWEQKLSSIFIVSPEYGTRTTNIIVQDNHGNITVYDRSYNVKGKCSHEQHFEITPSIN</sequence>
<accession>A0ABS9WYQ7</accession>
<name>A0ABS9WYQ7_9GAMM</name>
<evidence type="ECO:0000313" key="2">
    <source>
        <dbReference type="Proteomes" id="UP001139646"/>
    </source>
</evidence>
<protein>
    <submittedName>
        <fullName evidence="1">NRDE family protein</fullName>
    </submittedName>
</protein>
<dbReference type="Pfam" id="PF05742">
    <property type="entry name" value="TANGO2"/>
    <property type="match status" value="1"/>
</dbReference>
<dbReference type="Proteomes" id="UP001139646">
    <property type="component" value="Unassembled WGS sequence"/>
</dbReference>
<comment type="caution">
    <text evidence="1">The sequence shown here is derived from an EMBL/GenBank/DDBJ whole genome shotgun (WGS) entry which is preliminary data.</text>
</comment>